<reference evidence="2" key="1">
    <citation type="submission" date="2016-11" db="UniProtKB">
        <authorList>
            <consortium name="WormBaseParasite"/>
        </authorList>
    </citation>
    <scope>IDENTIFICATION</scope>
    <source>
        <strain evidence="2">KR3021</strain>
    </source>
</reference>
<sequence>MRSIRRNMKYVCKESNSCVIDVLRRNQCQACRFRKSLEVGMNKHAVQNERPVALKRPLNITQGVSAAKTEVEPNRESSQPLISYIQMIIQLLSQFCPLNILDQSDKRFKSIRIDVCRAMVIKRINYLQA</sequence>
<evidence type="ECO:0000313" key="1">
    <source>
        <dbReference type="Proteomes" id="UP000095286"/>
    </source>
</evidence>
<dbReference type="WBParaSite" id="RSKR_0000828700.1">
    <property type="protein sequence ID" value="RSKR_0000828700.1"/>
    <property type="gene ID" value="RSKR_0000828700"/>
</dbReference>
<protein>
    <submittedName>
        <fullName evidence="2">Nuclear receptor domain-containing protein</fullName>
    </submittedName>
</protein>
<name>A0AC35U6R6_9BILA</name>
<proteinExistence type="predicted"/>
<organism evidence="1 2">
    <name type="scientific">Rhabditophanes sp. KR3021</name>
    <dbReference type="NCBI Taxonomy" id="114890"/>
    <lineage>
        <taxon>Eukaryota</taxon>
        <taxon>Metazoa</taxon>
        <taxon>Ecdysozoa</taxon>
        <taxon>Nematoda</taxon>
        <taxon>Chromadorea</taxon>
        <taxon>Rhabditida</taxon>
        <taxon>Tylenchina</taxon>
        <taxon>Panagrolaimomorpha</taxon>
        <taxon>Strongyloidoidea</taxon>
        <taxon>Alloionematidae</taxon>
        <taxon>Rhabditophanes</taxon>
    </lineage>
</organism>
<accession>A0AC35U6R6</accession>
<evidence type="ECO:0000313" key="2">
    <source>
        <dbReference type="WBParaSite" id="RSKR_0000828700.1"/>
    </source>
</evidence>
<dbReference type="Proteomes" id="UP000095286">
    <property type="component" value="Unplaced"/>
</dbReference>